<protein>
    <submittedName>
        <fullName evidence="3">Histidine kinase</fullName>
    </submittedName>
</protein>
<keyword evidence="1" id="KW-1133">Transmembrane helix</keyword>
<keyword evidence="4" id="KW-1185">Reference proteome</keyword>
<proteinExistence type="predicted"/>
<dbReference type="GO" id="GO:0016301">
    <property type="term" value="F:kinase activity"/>
    <property type="evidence" value="ECO:0007669"/>
    <property type="project" value="UniProtKB-KW"/>
</dbReference>
<evidence type="ECO:0000313" key="3">
    <source>
        <dbReference type="EMBL" id="MCQ4164313.1"/>
    </source>
</evidence>
<keyword evidence="1" id="KW-0472">Membrane</keyword>
<feature type="transmembrane region" description="Helical" evidence="1">
    <location>
        <begin position="118"/>
        <end position="139"/>
    </location>
</feature>
<dbReference type="PANTHER" id="PTHR34220">
    <property type="entry name" value="SENSOR HISTIDINE KINASE YPDA"/>
    <property type="match status" value="1"/>
</dbReference>
<feature type="transmembrane region" description="Helical" evidence="1">
    <location>
        <begin position="45"/>
        <end position="65"/>
    </location>
</feature>
<dbReference type="InterPro" id="IPR010559">
    <property type="entry name" value="Sig_transdc_His_kin_internal"/>
</dbReference>
<name>A0ABT1QPV2_9GAMM</name>
<evidence type="ECO:0000259" key="2">
    <source>
        <dbReference type="Pfam" id="PF06580"/>
    </source>
</evidence>
<dbReference type="InterPro" id="IPR036890">
    <property type="entry name" value="HATPase_C_sf"/>
</dbReference>
<feature type="transmembrane region" description="Helical" evidence="1">
    <location>
        <begin position="72"/>
        <end position="98"/>
    </location>
</feature>
<dbReference type="PANTHER" id="PTHR34220:SF7">
    <property type="entry name" value="SENSOR HISTIDINE KINASE YPDA"/>
    <property type="match status" value="1"/>
</dbReference>
<dbReference type="Proteomes" id="UP001165498">
    <property type="component" value="Unassembled WGS sequence"/>
</dbReference>
<dbReference type="Pfam" id="PF06580">
    <property type="entry name" value="His_kinase"/>
    <property type="match status" value="1"/>
</dbReference>
<comment type="caution">
    <text evidence="3">The sequence shown here is derived from an EMBL/GenBank/DDBJ whole genome shotgun (WGS) entry which is preliminary data.</text>
</comment>
<feature type="domain" description="Signal transduction histidine kinase internal region" evidence="2">
    <location>
        <begin position="158"/>
        <end position="238"/>
    </location>
</feature>
<evidence type="ECO:0000313" key="4">
    <source>
        <dbReference type="Proteomes" id="UP001165498"/>
    </source>
</evidence>
<dbReference type="InterPro" id="IPR050640">
    <property type="entry name" value="Bact_2-comp_sensor_kinase"/>
</dbReference>
<evidence type="ECO:0000256" key="1">
    <source>
        <dbReference type="SAM" id="Phobius"/>
    </source>
</evidence>
<gene>
    <name evidence="3" type="ORF">NM961_06270</name>
</gene>
<keyword evidence="1" id="KW-0812">Transmembrane</keyword>
<dbReference type="Gene3D" id="3.30.565.10">
    <property type="entry name" value="Histidine kinase-like ATPase, C-terminal domain"/>
    <property type="match status" value="1"/>
</dbReference>
<accession>A0ABT1QPV2</accession>
<dbReference type="EMBL" id="JANFQO010000004">
    <property type="protein sequence ID" value="MCQ4164313.1"/>
    <property type="molecule type" value="Genomic_DNA"/>
</dbReference>
<reference evidence="3" key="1">
    <citation type="submission" date="2022-07" db="EMBL/GenBank/DDBJ databases">
        <title>Tahibacter sp., a new gammaproteobacterium isolated from the silt sample collected at pig farm.</title>
        <authorList>
            <person name="Chen H."/>
        </authorList>
    </citation>
    <scope>NUCLEOTIDE SEQUENCE</scope>
    <source>
        <strain evidence="3">P2K</strain>
    </source>
</reference>
<feature type="transmembrane region" description="Helical" evidence="1">
    <location>
        <begin position="12"/>
        <end position="33"/>
    </location>
</feature>
<dbReference type="RefSeq" id="WP_255913057.1">
    <property type="nucleotide sequence ID" value="NZ_JANFQO010000004.1"/>
</dbReference>
<keyword evidence="3" id="KW-0808">Transferase</keyword>
<sequence>MTHPAGAFDRQTLALTACVWAVHFFFNGALFTLFIGSHHGWDVQLARAICTLLAAGQCWLAHLLLRWRRQVTFGFLMAVLLSTIPLALVQTGLGALVFRDVAGIGDPWPGTSELALDYLGYQWVFLAWAGLYVGLSHALEVRARDARLAEAERLAQQAQLAALRLQINPHFLFNTLNTVAGLVALGRKEETEATLQNLSHFLRYTLAATPAGFATVTDEVGMLQRYLRIEQVRFSDRLQVRYQVDPASAGAMLPSFALLPLVENAIKHGLGNSEDGIAIEIGACRDGNSLVLWVENDADAARVPREGFGIGLENVRHRLAVMFGNEAVLRAHPVERGWRASLSLPWMELA</sequence>
<keyword evidence="3" id="KW-0418">Kinase</keyword>
<dbReference type="SUPFAM" id="SSF55874">
    <property type="entry name" value="ATPase domain of HSP90 chaperone/DNA topoisomerase II/histidine kinase"/>
    <property type="match status" value="1"/>
</dbReference>
<organism evidence="3 4">
    <name type="scientific">Tahibacter harae</name>
    <dbReference type="NCBI Taxonomy" id="2963937"/>
    <lineage>
        <taxon>Bacteria</taxon>
        <taxon>Pseudomonadati</taxon>
        <taxon>Pseudomonadota</taxon>
        <taxon>Gammaproteobacteria</taxon>
        <taxon>Lysobacterales</taxon>
        <taxon>Rhodanobacteraceae</taxon>
        <taxon>Tahibacter</taxon>
    </lineage>
</organism>